<organism evidence="4 5">
    <name type="scientific">Muricoccus roseus</name>
    <dbReference type="NCBI Taxonomy" id="198092"/>
    <lineage>
        <taxon>Bacteria</taxon>
        <taxon>Pseudomonadati</taxon>
        <taxon>Pseudomonadota</taxon>
        <taxon>Alphaproteobacteria</taxon>
        <taxon>Acetobacterales</taxon>
        <taxon>Roseomonadaceae</taxon>
        <taxon>Muricoccus</taxon>
    </lineage>
</organism>
<feature type="domain" description="SH3b" evidence="3">
    <location>
        <begin position="21"/>
        <end position="84"/>
    </location>
</feature>
<accession>A0A1M6RA40</accession>
<dbReference type="STRING" id="198092.SAMN02745194_04630"/>
<evidence type="ECO:0000313" key="5">
    <source>
        <dbReference type="Proteomes" id="UP000184387"/>
    </source>
</evidence>
<dbReference type="InterPro" id="IPR003646">
    <property type="entry name" value="SH3-like_bac-type"/>
</dbReference>
<gene>
    <name evidence="4" type="ORF">SAMN02745194_04630</name>
</gene>
<sequence length="218" mass="24717">MRYALLPATALLIGLAGPALAAPGFATGNVNLRAGPGTTYPQVTVVPQGAQVEIFGCLQGYSWCDVGFGQVRGWVSSNYLQYLYEERRVPLVEYAPRVGLPVVTFQFGDYWRDHYRGRSWYSDRDRWGGPPPPRAAFREPPPPPGWRGGPPGPPPGRGPDWRDDRNDRRADRRDERRDRREEWRERRDDRRDDRRGEGRGPDRGPDDRGPGPGRGRPD</sequence>
<evidence type="ECO:0000256" key="2">
    <source>
        <dbReference type="SAM" id="SignalP"/>
    </source>
</evidence>
<dbReference type="Gene3D" id="2.30.30.40">
    <property type="entry name" value="SH3 Domains"/>
    <property type="match status" value="1"/>
</dbReference>
<evidence type="ECO:0000313" key="4">
    <source>
        <dbReference type="EMBL" id="SHK29198.1"/>
    </source>
</evidence>
<protein>
    <submittedName>
        <fullName evidence="4">Uncharacterized conserved protein YraI</fullName>
    </submittedName>
</protein>
<keyword evidence="5" id="KW-1185">Reference proteome</keyword>
<dbReference type="Proteomes" id="UP000184387">
    <property type="component" value="Unassembled WGS sequence"/>
</dbReference>
<dbReference type="AlphaFoldDB" id="A0A1M6RA40"/>
<evidence type="ECO:0000259" key="3">
    <source>
        <dbReference type="SMART" id="SM00287"/>
    </source>
</evidence>
<evidence type="ECO:0000256" key="1">
    <source>
        <dbReference type="SAM" id="MobiDB-lite"/>
    </source>
</evidence>
<feature type="region of interest" description="Disordered" evidence="1">
    <location>
        <begin position="122"/>
        <end position="218"/>
    </location>
</feature>
<reference evidence="4 5" key="1">
    <citation type="submission" date="2016-11" db="EMBL/GenBank/DDBJ databases">
        <authorList>
            <person name="Jaros S."/>
            <person name="Januszkiewicz K."/>
            <person name="Wedrychowicz H."/>
        </authorList>
    </citation>
    <scope>NUCLEOTIDE SEQUENCE [LARGE SCALE GENOMIC DNA]</scope>
    <source>
        <strain evidence="4 5">DSM 14916</strain>
    </source>
</reference>
<proteinExistence type="predicted"/>
<dbReference type="EMBL" id="FQZF01000041">
    <property type="protein sequence ID" value="SHK29198.1"/>
    <property type="molecule type" value="Genomic_DNA"/>
</dbReference>
<keyword evidence="2" id="KW-0732">Signal</keyword>
<feature type="chain" id="PRO_5012567879" evidence="2">
    <location>
        <begin position="22"/>
        <end position="218"/>
    </location>
</feature>
<feature type="compositionally biased region" description="Basic and acidic residues" evidence="1">
    <location>
        <begin position="159"/>
        <end position="218"/>
    </location>
</feature>
<feature type="signal peptide" evidence="2">
    <location>
        <begin position="1"/>
        <end position="21"/>
    </location>
</feature>
<dbReference type="RefSeq" id="WP_073139516.1">
    <property type="nucleotide sequence ID" value="NZ_FQZF01000041.1"/>
</dbReference>
<dbReference type="Pfam" id="PF08239">
    <property type="entry name" value="SH3_3"/>
    <property type="match status" value="1"/>
</dbReference>
<name>A0A1M6RA40_9PROT</name>
<dbReference type="SMART" id="SM00287">
    <property type="entry name" value="SH3b"/>
    <property type="match status" value="1"/>
</dbReference>
<feature type="compositionally biased region" description="Pro residues" evidence="1">
    <location>
        <begin position="129"/>
        <end position="157"/>
    </location>
</feature>